<gene>
    <name evidence="8" type="ORF">OKA05_13985</name>
</gene>
<evidence type="ECO:0000313" key="8">
    <source>
        <dbReference type="EMBL" id="MCW1923671.1"/>
    </source>
</evidence>
<evidence type="ECO:0000256" key="4">
    <source>
        <dbReference type="ARBA" id="ARBA00022989"/>
    </source>
</evidence>
<feature type="domain" description="Major facilitator superfamily (MFS) profile" evidence="7">
    <location>
        <begin position="12"/>
        <end position="395"/>
    </location>
</feature>
<feature type="transmembrane region" description="Helical" evidence="6">
    <location>
        <begin position="212"/>
        <end position="230"/>
    </location>
</feature>
<evidence type="ECO:0000256" key="3">
    <source>
        <dbReference type="ARBA" id="ARBA00022692"/>
    </source>
</evidence>
<accession>A0ABT3GJL0</accession>
<evidence type="ECO:0000256" key="5">
    <source>
        <dbReference type="ARBA" id="ARBA00023136"/>
    </source>
</evidence>
<proteinExistence type="predicted"/>
<dbReference type="Gene3D" id="1.20.1250.20">
    <property type="entry name" value="MFS general substrate transporter like domains"/>
    <property type="match status" value="1"/>
</dbReference>
<dbReference type="Proteomes" id="UP001320876">
    <property type="component" value="Unassembled WGS sequence"/>
</dbReference>
<comment type="subcellular location">
    <subcellularLocation>
        <location evidence="1">Cell membrane</location>
        <topology evidence="1">Multi-pass membrane protein</topology>
    </subcellularLocation>
</comment>
<feature type="transmembrane region" description="Helical" evidence="6">
    <location>
        <begin position="373"/>
        <end position="391"/>
    </location>
</feature>
<keyword evidence="4 6" id="KW-1133">Transmembrane helix</keyword>
<organism evidence="8 9">
    <name type="scientific">Luteolibacter arcticus</name>
    <dbReference type="NCBI Taxonomy" id="1581411"/>
    <lineage>
        <taxon>Bacteria</taxon>
        <taxon>Pseudomonadati</taxon>
        <taxon>Verrucomicrobiota</taxon>
        <taxon>Verrucomicrobiia</taxon>
        <taxon>Verrucomicrobiales</taxon>
        <taxon>Verrucomicrobiaceae</taxon>
        <taxon>Luteolibacter</taxon>
    </lineage>
</organism>
<feature type="transmembrane region" description="Helical" evidence="6">
    <location>
        <begin position="137"/>
        <end position="156"/>
    </location>
</feature>
<protein>
    <submittedName>
        <fullName evidence="8">MFS transporter</fullName>
    </submittedName>
</protein>
<keyword evidence="9" id="KW-1185">Reference proteome</keyword>
<feature type="transmembrane region" description="Helical" evidence="6">
    <location>
        <begin position="168"/>
        <end position="186"/>
    </location>
</feature>
<dbReference type="PROSITE" id="PS50850">
    <property type="entry name" value="MFS"/>
    <property type="match status" value="1"/>
</dbReference>
<dbReference type="SUPFAM" id="SSF103473">
    <property type="entry name" value="MFS general substrate transporter"/>
    <property type="match status" value="1"/>
</dbReference>
<evidence type="ECO:0000256" key="6">
    <source>
        <dbReference type="SAM" id="Phobius"/>
    </source>
</evidence>
<feature type="transmembrane region" description="Helical" evidence="6">
    <location>
        <begin position="47"/>
        <end position="66"/>
    </location>
</feature>
<keyword evidence="5 6" id="KW-0472">Membrane</keyword>
<evidence type="ECO:0000313" key="9">
    <source>
        <dbReference type="Proteomes" id="UP001320876"/>
    </source>
</evidence>
<evidence type="ECO:0000259" key="7">
    <source>
        <dbReference type="PROSITE" id="PS50850"/>
    </source>
</evidence>
<dbReference type="CDD" id="cd17324">
    <property type="entry name" value="MFS_NepI_like"/>
    <property type="match status" value="1"/>
</dbReference>
<feature type="transmembrane region" description="Helical" evidence="6">
    <location>
        <begin position="103"/>
        <end position="125"/>
    </location>
</feature>
<evidence type="ECO:0000256" key="2">
    <source>
        <dbReference type="ARBA" id="ARBA00022475"/>
    </source>
</evidence>
<dbReference type="PANTHER" id="PTHR43124">
    <property type="entry name" value="PURINE EFFLUX PUMP PBUE"/>
    <property type="match status" value="1"/>
</dbReference>
<feature type="transmembrane region" description="Helical" evidence="6">
    <location>
        <begin position="12"/>
        <end position="35"/>
    </location>
</feature>
<dbReference type="RefSeq" id="WP_264487780.1">
    <property type="nucleotide sequence ID" value="NZ_JAPDDT010000005.1"/>
</dbReference>
<reference evidence="8 9" key="1">
    <citation type="submission" date="2022-10" db="EMBL/GenBank/DDBJ databases">
        <title>Luteolibacter arcticus strain CCTCC AB 2014275, whole genome shotgun sequencing project.</title>
        <authorList>
            <person name="Zhao G."/>
            <person name="Shen L."/>
        </authorList>
    </citation>
    <scope>NUCLEOTIDE SEQUENCE [LARGE SCALE GENOMIC DNA]</scope>
    <source>
        <strain evidence="8 9">CCTCC AB 2014275</strain>
    </source>
</reference>
<feature type="transmembrane region" description="Helical" evidence="6">
    <location>
        <begin position="250"/>
        <end position="267"/>
    </location>
</feature>
<dbReference type="InterPro" id="IPR020846">
    <property type="entry name" value="MFS_dom"/>
</dbReference>
<dbReference type="PANTHER" id="PTHR43124:SF3">
    <property type="entry name" value="CHLORAMPHENICOL EFFLUX PUMP RV0191"/>
    <property type="match status" value="1"/>
</dbReference>
<dbReference type="InterPro" id="IPR050189">
    <property type="entry name" value="MFS_Efflux_Transporters"/>
</dbReference>
<dbReference type="Pfam" id="PF07690">
    <property type="entry name" value="MFS_1"/>
    <property type="match status" value="1"/>
</dbReference>
<keyword evidence="2" id="KW-1003">Cell membrane</keyword>
<dbReference type="EMBL" id="JAPDDT010000005">
    <property type="protein sequence ID" value="MCW1923671.1"/>
    <property type="molecule type" value="Genomic_DNA"/>
</dbReference>
<dbReference type="InterPro" id="IPR011701">
    <property type="entry name" value="MFS"/>
</dbReference>
<keyword evidence="3 6" id="KW-0812">Transmembrane</keyword>
<evidence type="ECO:0000256" key="1">
    <source>
        <dbReference type="ARBA" id="ARBA00004651"/>
    </source>
</evidence>
<dbReference type="InterPro" id="IPR036259">
    <property type="entry name" value="MFS_trans_sf"/>
</dbReference>
<feature type="transmembrane region" description="Helical" evidence="6">
    <location>
        <begin position="78"/>
        <end position="97"/>
    </location>
</feature>
<sequence length="398" mass="42525">MDSAPRVSERTLLLLLACVQFTHIMDFMVMMPLGPQLMRELDLSTTSFGHIISVFALAAGVVGLAMAPFADRFDRRKLLLICYAGFALGTLACGLATTPGMLMAARALCGAFGGVSGATIMTIVADVVPAERRARGMGIIMTAFSAAAALGVPLGLKLAQWWKWEAPFLVIAAIAAGVWVLLFRVLPPVRSHLDIAGVDPRKDFLTLLKDRNAWTGIALMMICVMGHFMIIPYLSPYLVGNVGLPEEHLFLIYLVGGVVTIFTGPYVGKLADRHGRFRVFVVLVTCACAIIGHMATSGPLPLWHTLLNAALFFTFASGRFIPAQATISLAVPASQRGAYMSLISCSRDLASGATAAIGGMIVTRAPGGSMLHFDRLGFLAIALGLGSLWIFRQVKVAE</sequence>
<name>A0ABT3GJL0_9BACT</name>
<comment type="caution">
    <text evidence="8">The sequence shown here is derived from an EMBL/GenBank/DDBJ whole genome shotgun (WGS) entry which is preliminary data.</text>
</comment>
<feature type="transmembrane region" description="Helical" evidence="6">
    <location>
        <begin position="279"/>
        <end position="296"/>
    </location>
</feature>